<accession>A0A1V0B615</accession>
<evidence type="ECO:0000313" key="15">
    <source>
        <dbReference type="Proteomes" id="UP000243488"/>
    </source>
</evidence>
<dbReference type="GO" id="GO:0006508">
    <property type="term" value="P:proteolysis"/>
    <property type="evidence" value="ECO:0007669"/>
    <property type="project" value="UniProtKB-KW"/>
</dbReference>
<dbReference type="KEGG" id="ppha:BVH74_11510"/>
<dbReference type="NCBIfam" id="NF003965">
    <property type="entry name" value="PRK05457.1"/>
    <property type="match status" value="1"/>
</dbReference>
<feature type="binding site" evidence="12">
    <location>
        <position position="149"/>
    </location>
    <ligand>
        <name>Zn(2+)</name>
        <dbReference type="ChEBI" id="CHEBI:29105"/>
        <note>catalytic</note>
    </ligand>
</feature>
<dbReference type="EMBL" id="CP020100">
    <property type="protein sequence ID" value="AQZ95340.1"/>
    <property type="molecule type" value="Genomic_DNA"/>
</dbReference>
<keyword evidence="8 12" id="KW-0862">Zinc</keyword>
<dbReference type="Gene3D" id="3.30.2010.10">
    <property type="entry name" value="Metalloproteases ('zincins'), catalytic domain"/>
    <property type="match status" value="1"/>
</dbReference>
<feature type="transmembrane region" description="Helical" evidence="12">
    <location>
        <begin position="196"/>
        <end position="218"/>
    </location>
</feature>
<dbReference type="CDD" id="cd07335">
    <property type="entry name" value="M48B_HtpX_like"/>
    <property type="match status" value="1"/>
</dbReference>
<dbReference type="GO" id="GO:0004222">
    <property type="term" value="F:metalloendopeptidase activity"/>
    <property type="evidence" value="ECO:0007669"/>
    <property type="project" value="UniProtKB-UniRule"/>
</dbReference>
<dbReference type="InterPro" id="IPR001915">
    <property type="entry name" value="Peptidase_M48"/>
</dbReference>
<organism evidence="14 15">
    <name type="scientific">Halopseudomonas phragmitis</name>
    <dbReference type="NCBI Taxonomy" id="1931241"/>
    <lineage>
        <taxon>Bacteria</taxon>
        <taxon>Pseudomonadati</taxon>
        <taxon>Pseudomonadota</taxon>
        <taxon>Gammaproteobacteria</taxon>
        <taxon>Pseudomonadales</taxon>
        <taxon>Pseudomonadaceae</taxon>
        <taxon>Halopseudomonas</taxon>
    </lineage>
</organism>
<feature type="binding site" evidence="12">
    <location>
        <position position="145"/>
    </location>
    <ligand>
        <name>Zn(2+)</name>
        <dbReference type="ChEBI" id="CHEBI:29105"/>
        <note>catalytic</note>
    </ligand>
</feature>
<dbReference type="STRING" id="1931241.BVH74_11510"/>
<evidence type="ECO:0000313" key="14">
    <source>
        <dbReference type="EMBL" id="AQZ95340.1"/>
    </source>
</evidence>
<evidence type="ECO:0000256" key="11">
    <source>
        <dbReference type="ARBA" id="ARBA00023136"/>
    </source>
</evidence>
<dbReference type="InterPro" id="IPR022919">
    <property type="entry name" value="Pept_M48_protease_HtpX"/>
</dbReference>
<keyword evidence="3 12" id="KW-1003">Cell membrane</keyword>
<dbReference type="GO" id="GO:0008270">
    <property type="term" value="F:zinc ion binding"/>
    <property type="evidence" value="ECO:0007669"/>
    <property type="project" value="UniProtKB-UniRule"/>
</dbReference>
<keyword evidence="11 12" id="KW-0472">Membrane</keyword>
<dbReference type="RefSeq" id="WP_080050208.1">
    <property type="nucleotide sequence ID" value="NZ_CP020100.1"/>
</dbReference>
<feature type="binding site" evidence="12">
    <location>
        <position position="223"/>
    </location>
    <ligand>
        <name>Zn(2+)</name>
        <dbReference type="ChEBI" id="CHEBI:29105"/>
        <note>catalytic</note>
    </ligand>
</feature>
<dbReference type="PANTHER" id="PTHR43221:SF1">
    <property type="entry name" value="PROTEASE HTPX"/>
    <property type="match status" value="1"/>
</dbReference>
<dbReference type="HAMAP" id="MF_00188">
    <property type="entry name" value="Pept_M48_protease_HtpX"/>
    <property type="match status" value="1"/>
</dbReference>
<keyword evidence="15" id="KW-1185">Reference proteome</keyword>
<dbReference type="PANTHER" id="PTHR43221">
    <property type="entry name" value="PROTEASE HTPX"/>
    <property type="match status" value="1"/>
</dbReference>
<feature type="transmembrane region" description="Helical" evidence="12">
    <location>
        <begin position="155"/>
        <end position="176"/>
    </location>
</feature>
<protein>
    <recommendedName>
        <fullName evidence="12">Protease HtpX</fullName>
        <ecNumber evidence="12">3.4.24.-</ecNumber>
    </recommendedName>
    <alternativeName>
        <fullName evidence="12">Heat shock protein HtpX</fullName>
    </alternativeName>
</protein>
<comment type="cofactor">
    <cofactor evidence="12">
        <name>Zn(2+)</name>
        <dbReference type="ChEBI" id="CHEBI:29105"/>
    </cofactor>
    <text evidence="12">Binds 1 zinc ion per subunit.</text>
</comment>
<evidence type="ECO:0000256" key="8">
    <source>
        <dbReference type="ARBA" id="ARBA00022833"/>
    </source>
</evidence>
<keyword evidence="10 12" id="KW-0482">Metalloprotease</keyword>
<reference evidence="14 15" key="1">
    <citation type="submission" date="2017-03" db="EMBL/GenBank/DDBJ databases">
        <title>Complete genome sequence of the novel DNRA strain Pseudomonas sp. S-6-2 isolated from Chinese polluted river sediment. Journal of Biotechnology.</title>
        <authorList>
            <person name="Li J."/>
            <person name="Xiang F."/>
            <person name="Wang L."/>
            <person name="Xi L."/>
            <person name="Liu J."/>
        </authorList>
    </citation>
    <scope>NUCLEOTIDE SEQUENCE [LARGE SCALE GENOMIC DNA]</scope>
    <source>
        <strain evidence="14 15">S-6-2</strain>
    </source>
</reference>
<dbReference type="GO" id="GO:0005886">
    <property type="term" value="C:plasma membrane"/>
    <property type="evidence" value="ECO:0007669"/>
    <property type="project" value="UniProtKB-SubCell"/>
</dbReference>
<dbReference type="EC" id="3.4.24.-" evidence="12"/>
<keyword evidence="4 12" id="KW-0645">Protease</keyword>
<evidence type="ECO:0000256" key="10">
    <source>
        <dbReference type="ARBA" id="ARBA00023049"/>
    </source>
</evidence>
<dbReference type="Proteomes" id="UP000243488">
    <property type="component" value="Chromosome"/>
</dbReference>
<evidence type="ECO:0000256" key="5">
    <source>
        <dbReference type="ARBA" id="ARBA00022692"/>
    </source>
</evidence>
<evidence type="ECO:0000256" key="1">
    <source>
        <dbReference type="ARBA" id="ARBA00004651"/>
    </source>
</evidence>
<keyword evidence="9 12" id="KW-1133">Transmembrane helix</keyword>
<evidence type="ECO:0000256" key="4">
    <source>
        <dbReference type="ARBA" id="ARBA00022670"/>
    </source>
</evidence>
<evidence type="ECO:0000256" key="3">
    <source>
        <dbReference type="ARBA" id="ARBA00022475"/>
    </source>
</evidence>
<gene>
    <name evidence="12" type="primary">htpX</name>
    <name evidence="14" type="ORF">BVH74_11510</name>
</gene>
<comment type="subcellular location">
    <subcellularLocation>
        <location evidence="1 12">Cell membrane</location>
        <topology evidence="1 12">Multi-pass membrane protein</topology>
    </subcellularLocation>
</comment>
<evidence type="ECO:0000256" key="2">
    <source>
        <dbReference type="ARBA" id="ARBA00009779"/>
    </source>
</evidence>
<comment type="similarity">
    <text evidence="2 12">Belongs to the peptidase M48B family.</text>
</comment>
<evidence type="ECO:0000259" key="13">
    <source>
        <dbReference type="Pfam" id="PF01435"/>
    </source>
</evidence>
<dbReference type="Pfam" id="PF01435">
    <property type="entry name" value="Peptidase_M48"/>
    <property type="match status" value="1"/>
</dbReference>
<evidence type="ECO:0000256" key="7">
    <source>
        <dbReference type="ARBA" id="ARBA00022801"/>
    </source>
</evidence>
<keyword evidence="7 12" id="KW-0378">Hydrolase</keyword>
<evidence type="ECO:0000256" key="12">
    <source>
        <dbReference type="HAMAP-Rule" id="MF_00188"/>
    </source>
</evidence>
<keyword evidence="12" id="KW-0346">Stress response</keyword>
<dbReference type="AlphaFoldDB" id="A0A1V0B615"/>
<keyword evidence="6 12" id="KW-0479">Metal-binding</keyword>
<evidence type="ECO:0000256" key="6">
    <source>
        <dbReference type="ARBA" id="ARBA00022723"/>
    </source>
</evidence>
<dbReference type="InterPro" id="IPR050083">
    <property type="entry name" value="HtpX_protease"/>
</dbReference>
<sequence length="296" mass="31959">MMRILLFLATNLAIVLVASITLSILGLGIHDGQGGMDLTGLLVFCAIIGFAGSFISLFLSKWMAKRSTGARVITQPQTRQEQWLVETVTELAREAGIGMPEVAIFPSRAANAFATGWNRNDSLVAVSDGMLQRFSPNEVRAVMAHEIGHVANGDMVTLSLIQGVVNTFVMFFARIIGNFVDRAVFKNESGRPGIGYFIATIFAEVILGILASIIVMWFSRQREYRADAAGAQLAGAGNMIAALERLRAEQGIPVEMPGELTAFGINANLKHGLAGLLMSHPPLEQRIAALRAGNYR</sequence>
<keyword evidence="5 12" id="KW-0812">Transmembrane</keyword>
<evidence type="ECO:0000256" key="9">
    <source>
        <dbReference type="ARBA" id="ARBA00022989"/>
    </source>
</evidence>
<feature type="active site" evidence="12">
    <location>
        <position position="146"/>
    </location>
</feature>
<feature type="transmembrane region" description="Helical" evidence="12">
    <location>
        <begin position="39"/>
        <end position="59"/>
    </location>
</feature>
<proteinExistence type="inferred from homology"/>
<feature type="domain" description="Peptidase M48" evidence="13">
    <location>
        <begin position="79"/>
        <end position="292"/>
    </location>
</feature>
<name>A0A1V0B615_9GAMM</name>